<protein>
    <submittedName>
        <fullName evidence="1">Uncharacterized protein</fullName>
    </submittedName>
</protein>
<sequence length="74" mass="8728">MRNLFFGKKNLKEIIFKEYINADKVSAKNIFVAANFCCSIVDLFVKIVGTYSNYYFVWIFGPFYDSLVQLFLVY</sequence>
<dbReference type="EMBL" id="CAVMJV010000001">
    <property type="protein sequence ID" value="CAK5009782.1"/>
    <property type="molecule type" value="Genomic_DNA"/>
</dbReference>
<keyword evidence="2" id="KW-1185">Reference proteome</keyword>
<evidence type="ECO:0000313" key="1">
    <source>
        <dbReference type="EMBL" id="CAK5009782.1"/>
    </source>
</evidence>
<dbReference type="Proteomes" id="UP001497535">
    <property type="component" value="Unassembled WGS sequence"/>
</dbReference>
<reference evidence="1" key="1">
    <citation type="submission" date="2023-11" db="EMBL/GenBank/DDBJ databases">
        <authorList>
            <person name="Poullet M."/>
        </authorList>
    </citation>
    <scope>NUCLEOTIDE SEQUENCE</scope>
    <source>
        <strain evidence="1">E1834</strain>
    </source>
</reference>
<gene>
    <name evidence="1" type="ORF">MENTE1834_LOCUS1437</name>
</gene>
<comment type="caution">
    <text evidence="1">The sequence shown here is derived from an EMBL/GenBank/DDBJ whole genome shotgun (WGS) entry which is preliminary data.</text>
</comment>
<accession>A0ACB0XN40</accession>
<evidence type="ECO:0000313" key="2">
    <source>
        <dbReference type="Proteomes" id="UP001497535"/>
    </source>
</evidence>
<proteinExistence type="predicted"/>
<name>A0ACB0XN40_MELEN</name>
<organism evidence="1 2">
    <name type="scientific">Meloidogyne enterolobii</name>
    <name type="common">Root-knot nematode worm</name>
    <name type="synonym">Meloidogyne mayaguensis</name>
    <dbReference type="NCBI Taxonomy" id="390850"/>
    <lineage>
        <taxon>Eukaryota</taxon>
        <taxon>Metazoa</taxon>
        <taxon>Ecdysozoa</taxon>
        <taxon>Nematoda</taxon>
        <taxon>Chromadorea</taxon>
        <taxon>Rhabditida</taxon>
        <taxon>Tylenchina</taxon>
        <taxon>Tylenchomorpha</taxon>
        <taxon>Tylenchoidea</taxon>
        <taxon>Meloidogynidae</taxon>
        <taxon>Meloidogyninae</taxon>
        <taxon>Meloidogyne</taxon>
    </lineage>
</organism>